<evidence type="ECO:0000313" key="1">
    <source>
        <dbReference type="EMBL" id="MPN17659.1"/>
    </source>
</evidence>
<sequence length="97" mass="10676">MRIHPHVIAWSARIRSEEIRHRDVVQLPVAHDQLPAYAFYDLSVAGVEISGCGHKSPRHCAAQLSGHLNKDGLRSFACRLDCGYDTGSSAACYNNIS</sequence>
<reference evidence="1" key="1">
    <citation type="submission" date="2019-08" db="EMBL/GenBank/DDBJ databases">
        <authorList>
            <person name="Kucharzyk K."/>
            <person name="Murdoch R.W."/>
            <person name="Higgins S."/>
            <person name="Loffler F."/>
        </authorList>
    </citation>
    <scope>NUCLEOTIDE SEQUENCE</scope>
</reference>
<accession>A0A645FVT5</accession>
<proteinExistence type="predicted"/>
<comment type="caution">
    <text evidence="1">The sequence shown here is derived from an EMBL/GenBank/DDBJ whole genome shotgun (WGS) entry which is preliminary data.</text>
</comment>
<organism evidence="1">
    <name type="scientific">bioreactor metagenome</name>
    <dbReference type="NCBI Taxonomy" id="1076179"/>
    <lineage>
        <taxon>unclassified sequences</taxon>
        <taxon>metagenomes</taxon>
        <taxon>ecological metagenomes</taxon>
    </lineage>
</organism>
<gene>
    <name evidence="1" type="ORF">SDC9_165014</name>
</gene>
<dbReference type="AlphaFoldDB" id="A0A645FVT5"/>
<dbReference type="EMBL" id="VSSQ01064836">
    <property type="protein sequence ID" value="MPN17659.1"/>
    <property type="molecule type" value="Genomic_DNA"/>
</dbReference>
<protein>
    <submittedName>
        <fullName evidence="1">Uncharacterized protein</fullName>
    </submittedName>
</protein>
<name>A0A645FVT5_9ZZZZ</name>